<dbReference type="SUPFAM" id="SSF103190">
    <property type="entry name" value="Sensory domain-like"/>
    <property type="match status" value="1"/>
</dbReference>
<evidence type="ECO:0000313" key="2">
    <source>
        <dbReference type="Proteomes" id="UP000007054"/>
    </source>
</evidence>
<dbReference type="GeneID" id="83155600"/>
<evidence type="ECO:0000313" key="1">
    <source>
        <dbReference type="EMBL" id="CBL17003.1"/>
    </source>
</evidence>
<dbReference type="AlphaFoldDB" id="D4LBK8"/>
<organism evidence="1 2">
    <name type="scientific">Ruminococcus champanellensis (strain DSM 18848 / JCM 17042 / KCTC 15320 / 18P13)</name>
    <dbReference type="NCBI Taxonomy" id="213810"/>
    <lineage>
        <taxon>Bacteria</taxon>
        <taxon>Bacillati</taxon>
        <taxon>Bacillota</taxon>
        <taxon>Clostridia</taxon>
        <taxon>Eubacteriales</taxon>
        <taxon>Oscillospiraceae</taxon>
        <taxon>Ruminococcus</taxon>
    </lineage>
</organism>
<dbReference type="Proteomes" id="UP000007054">
    <property type="component" value="Chromosome"/>
</dbReference>
<dbReference type="RefSeq" id="WP_015557910.1">
    <property type="nucleotide sequence ID" value="NC_021039.1"/>
</dbReference>
<reference evidence="1" key="1">
    <citation type="submission" date="2010-03" db="EMBL/GenBank/DDBJ databases">
        <title>The genome sequence of Ruminococcus sp. 18P13.</title>
        <authorList>
            <consortium name="metaHIT consortium -- http://www.metahit.eu/"/>
            <person name="Pajon A."/>
            <person name="Turner K."/>
            <person name="Parkhill J."/>
            <person name="Bernalier A."/>
        </authorList>
    </citation>
    <scope>NUCLEOTIDE SEQUENCE [LARGE SCALE GENOMIC DNA]</scope>
    <source>
        <strain evidence="1">Type strain: 18P13</strain>
    </source>
</reference>
<dbReference type="BioCyc" id="RCHA213810:RUM_RS03960-MONOMER"/>
<accession>D4LBK8</accession>
<dbReference type="HOGENOM" id="CLU_920969_0_0_9"/>
<dbReference type="InterPro" id="IPR029151">
    <property type="entry name" value="Sensor-like_sf"/>
</dbReference>
<proteinExistence type="predicted"/>
<protein>
    <submittedName>
        <fullName evidence="1">Uncharacterized protein</fullName>
    </submittedName>
</protein>
<dbReference type="KEGG" id="rch:RUM_08190"/>
<name>D4LBK8_RUMC1</name>
<reference evidence="1" key="2">
    <citation type="submission" date="2010-03" db="EMBL/GenBank/DDBJ databases">
        <authorList>
            <person name="Pajon A."/>
        </authorList>
    </citation>
    <scope>NUCLEOTIDE SEQUENCE</scope>
    <source>
        <strain evidence="1">Type strain: 18P13</strain>
    </source>
</reference>
<keyword evidence="2" id="KW-1185">Reference proteome</keyword>
<dbReference type="STRING" id="213810.RUM_08190"/>
<dbReference type="EMBL" id="FP929052">
    <property type="protein sequence ID" value="CBL17003.1"/>
    <property type="molecule type" value="Genomic_DNA"/>
</dbReference>
<sequence length="302" mass="33865">MKRWSQYRAVLLPTVLLTLLMLGFAWYATGVVDRDRAMEQAENRLVQMSQKIDALQSEQSLILDEAQADYQTRARIISMMINTTPTLLETETDLEELRLVAGAEVISVSDLQGVIRFSTDQSRVGDRVEDAFLPAITNKVFSEWYFPDESTRDILLVGTARLDQDGVIQITFKPDDISQLMQSADLSELVSGTQFMENGTLSVLDESCRYMSHTYSALVGAQSPYAPADFSGNAGHFSASPYQSSALVCYRKYRSYTLVCTLPYREVYARRNSAALWMLALGALLDLTAGFCVTSRLHRDQQ</sequence>
<dbReference type="PATRIC" id="fig|213810.4.peg.733"/>
<gene>
    <name evidence="1" type="ordered locus">RUM_08190</name>
</gene>